<evidence type="ECO:0000256" key="26">
    <source>
        <dbReference type="PROSITE-ProRule" id="PRU00409"/>
    </source>
</evidence>
<feature type="active site" evidence="23">
    <location>
        <position position="194"/>
    </location>
</feature>
<dbReference type="NCBIfam" id="TIGR01205">
    <property type="entry name" value="D_ala_D_alaTIGR"/>
    <property type="match status" value="1"/>
</dbReference>
<evidence type="ECO:0000256" key="13">
    <source>
        <dbReference type="ARBA" id="ARBA00022960"/>
    </source>
</evidence>
<dbReference type="EC" id="6.3.2.4" evidence="6 22"/>
<keyword evidence="15 25" id="KW-0464">Manganese</keyword>
<dbReference type="InterPro" id="IPR005905">
    <property type="entry name" value="D_ala_D_ala"/>
</dbReference>
<evidence type="ECO:0000256" key="23">
    <source>
        <dbReference type="PIRSR" id="PIRSR039102-1"/>
    </source>
</evidence>
<evidence type="ECO:0000256" key="6">
    <source>
        <dbReference type="ARBA" id="ARBA00012216"/>
    </source>
</evidence>
<dbReference type="RefSeq" id="WP_130650541.1">
    <property type="nucleotide sequence ID" value="NZ_BMHA01000006.1"/>
</dbReference>
<dbReference type="NCBIfam" id="NF002528">
    <property type="entry name" value="PRK01966.1-4"/>
    <property type="match status" value="1"/>
</dbReference>
<dbReference type="HAMAP" id="MF_00047">
    <property type="entry name" value="Dala_Dala_lig"/>
    <property type="match status" value="1"/>
</dbReference>
<evidence type="ECO:0000256" key="14">
    <source>
        <dbReference type="ARBA" id="ARBA00022984"/>
    </source>
</evidence>
<dbReference type="PANTHER" id="PTHR23132">
    <property type="entry name" value="D-ALANINE--D-ALANINE LIGASE"/>
    <property type="match status" value="1"/>
</dbReference>
<feature type="active site" evidence="23">
    <location>
        <position position="328"/>
    </location>
</feature>
<evidence type="ECO:0000256" key="1">
    <source>
        <dbReference type="ARBA" id="ARBA00001936"/>
    </source>
</evidence>
<gene>
    <name evidence="22 28" type="primary">ddl</name>
    <name evidence="28" type="ORF">GCM10011354_19010</name>
</gene>
<evidence type="ECO:0000256" key="2">
    <source>
        <dbReference type="ARBA" id="ARBA00003921"/>
    </source>
</evidence>
<dbReference type="PIRSF" id="PIRSF039102">
    <property type="entry name" value="Ddl/VanB"/>
    <property type="match status" value="1"/>
</dbReference>
<evidence type="ECO:0000256" key="10">
    <source>
        <dbReference type="ARBA" id="ARBA00022741"/>
    </source>
</evidence>
<dbReference type="OrthoDB" id="9813261at2"/>
<dbReference type="AlphaFoldDB" id="A0A8J3AAF9"/>
<feature type="binding site" evidence="25">
    <location>
        <position position="317"/>
    </location>
    <ligand>
        <name>Mg(2+)</name>
        <dbReference type="ChEBI" id="CHEBI:18420"/>
        <label>2</label>
    </ligand>
</feature>
<evidence type="ECO:0000256" key="16">
    <source>
        <dbReference type="ARBA" id="ARBA00023316"/>
    </source>
</evidence>
<dbReference type="Pfam" id="PF01820">
    <property type="entry name" value="Dala_Dala_lig_N"/>
    <property type="match status" value="1"/>
</dbReference>
<feature type="binding site" evidence="24">
    <location>
        <begin position="224"/>
        <end position="232"/>
    </location>
    <ligand>
        <name>ATP</name>
        <dbReference type="ChEBI" id="CHEBI:30616"/>
    </ligand>
</feature>
<dbReference type="GO" id="GO:0071555">
    <property type="term" value="P:cell wall organization"/>
    <property type="evidence" value="ECO:0007669"/>
    <property type="project" value="UniProtKB-KW"/>
</dbReference>
<keyword evidence="9 25" id="KW-0479">Metal-binding</keyword>
<evidence type="ECO:0000256" key="5">
    <source>
        <dbReference type="ARBA" id="ARBA00010871"/>
    </source>
</evidence>
<dbReference type="UniPathway" id="UPA00219"/>
<feature type="domain" description="ATP-grasp" evidence="27">
    <location>
        <begin position="145"/>
        <end position="350"/>
    </location>
</feature>
<evidence type="ECO:0000256" key="21">
    <source>
        <dbReference type="ARBA" id="ARBA00077154"/>
    </source>
</evidence>
<accession>A0A8J3AAF9</accession>
<organism evidence="28 29">
    <name type="scientific">Egicoccus halophilus</name>
    <dbReference type="NCBI Taxonomy" id="1670830"/>
    <lineage>
        <taxon>Bacteria</taxon>
        <taxon>Bacillati</taxon>
        <taxon>Actinomycetota</taxon>
        <taxon>Nitriliruptoria</taxon>
        <taxon>Egicoccales</taxon>
        <taxon>Egicoccaceae</taxon>
        <taxon>Egicoccus</taxon>
    </lineage>
</organism>
<dbReference type="InterPro" id="IPR013815">
    <property type="entry name" value="ATP_grasp_subdomain_1"/>
</dbReference>
<dbReference type="SUPFAM" id="SSF52440">
    <property type="entry name" value="PreATP-grasp domain"/>
    <property type="match status" value="1"/>
</dbReference>
<evidence type="ECO:0000256" key="24">
    <source>
        <dbReference type="PIRSR" id="PIRSR039102-2"/>
    </source>
</evidence>
<dbReference type="InterPro" id="IPR011127">
    <property type="entry name" value="Dala_Dala_lig_N"/>
</dbReference>
<proteinExistence type="inferred from homology"/>
<dbReference type="GO" id="GO:0008716">
    <property type="term" value="F:D-alanine-D-alanine ligase activity"/>
    <property type="evidence" value="ECO:0007669"/>
    <property type="project" value="UniProtKB-UniRule"/>
</dbReference>
<evidence type="ECO:0000256" key="17">
    <source>
        <dbReference type="ARBA" id="ARBA00047614"/>
    </source>
</evidence>
<feature type="binding site" evidence="25">
    <location>
        <position position="304"/>
    </location>
    <ligand>
        <name>Mg(2+)</name>
        <dbReference type="ChEBI" id="CHEBI:18420"/>
        <label>1</label>
    </ligand>
</feature>
<reference evidence="28" key="1">
    <citation type="journal article" date="2014" name="Int. J. Syst. Evol. Microbiol.">
        <title>Complete genome sequence of Corynebacterium casei LMG S-19264T (=DSM 44701T), isolated from a smear-ripened cheese.</title>
        <authorList>
            <consortium name="US DOE Joint Genome Institute (JGI-PGF)"/>
            <person name="Walter F."/>
            <person name="Albersmeier A."/>
            <person name="Kalinowski J."/>
            <person name="Ruckert C."/>
        </authorList>
    </citation>
    <scope>NUCLEOTIDE SEQUENCE</scope>
    <source>
        <strain evidence="28">CGMCC 1.14988</strain>
    </source>
</reference>
<dbReference type="FunFam" id="3.30.470.20:FF:000008">
    <property type="entry name" value="D-alanine--D-alanine ligase"/>
    <property type="match status" value="1"/>
</dbReference>
<dbReference type="Gene3D" id="3.40.50.20">
    <property type="match status" value="1"/>
</dbReference>
<dbReference type="InterPro" id="IPR011095">
    <property type="entry name" value="Dala_Dala_lig_C"/>
</dbReference>
<dbReference type="Gene3D" id="3.30.1490.20">
    <property type="entry name" value="ATP-grasp fold, A domain"/>
    <property type="match status" value="1"/>
</dbReference>
<evidence type="ECO:0000256" key="22">
    <source>
        <dbReference type="HAMAP-Rule" id="MF_00047"/>
    </source>
</evidence>
<comment type="subcellular location">
    <subcellularLocation>
        <location evidence="3 22">Cytoplasm</location>
    </subcellularLocation>
</comment>
<evidence type="ECO:0000256" key="11">
    <source>
        <dbReference type="ARBA" id="ARBA00022840"/>
    </source>
</evidence>
<dbReference type="PANTHER" id="PTHR23132:SF25">
    <property type="entry name" value="D-ALANINE--D-ALANINE LIGASE A"/>
    <property type="match status" value="1"/>
</dbReference>
<keyword evidence="16 22" id="KW-0961">Cell wall biogenesis/degradation</keyword>
<name>A0A8J3AAF9_9ACTN</name>
<protein>
    <recommendedName>
        <fullName evidence="19 22">D-alanine--D-alanine ligase</fullName>
        <ecNumber evidence="6 22">6.3.2.4</ecNumber>
    </recommendedName>
    <alternativeName>
        <fullName evidence="21 22">D-Ala-D-Ala ligase</fullName>
    </alternativeName>
    <alternativeName>
        <fullName evidence="20 22">D-alanylalanine synthetase</fullName>
    </alternativeName>
</protein>
<comment type="similarity">
    <text evidence="5 22">Belongs to the D-alanine--D-alanine ligase family.</text>
</comment>
<dbReference type="Proteomes" id="UP000650511">
    <property type="component" value="Unassembled WGS sequence"/>
</dbReference>
<keyword evidence="10 24" id="KW-0547">Nucleotide-binding</keyword>
<comment type="function">
    <text evidence="2 22">Cell wall formation.</text>
</comment>
<dbReference type="FunFam" id="3.30.1490.20:FF:000007">
    <property type="entry name" value="D-alanine--D-alanine ligase"/>
    <property type="match status" value="1"/>
</dbReference>
<comment type="caution">
    <text evidence="28">The sequence shown here is derived from an EMBL/GenBank/DDBJ whole genome shotgun (WGS) entry which is preliminary data.</text>
</comment>
<feature type="binding site" evidence="24">
    <location>
        <begin position="194"/>
        <end position="195"/>
    </location>
    <ligand>
        <name>ATP</name>
        <dbReference type="ChEBI" id="CHEBI:30616"/>
    </ligand>
</feature>
<keyword evidence="8 22" id="KW-0436">Ligase</keyword>
<comment type="pathway">
    <text evidence="18">Glycan biosynthesis.</text>
</comment>
<dbReference type="PROSITE" id="PS50975">
    <property type="entry name" value="ATP_GRASP"/>
    <property type="match status" value="1"/>
</dbReference>
<dbReference type="Gene3D" id="3.30.470.20">
    <property type="entry name" value="ATP-grasp fold, B domain"/>
    <property type="match status" value="1"/>
</dbReference>
<keyword evidence="12 25" id="KW-0460">Magnesium</keyword>
<evidence type="ECO:0000256" key="15">
    <source>
        <dbReference type="ARBA" id="ARBA00023211"/>
    </source>
</evidence>
<keyword evidence="14 22" id="KW-0573">Peptidoglycan synthesis</keyword>
<evidence type="ECO:0000259" key="27">
    <source>
        <dbReference type="PROSITE" id="PS50975"/>
    </source>
</evidence>
<comment type="cofactor">
    <cofactor evidence="1">
        <name>Mn(2+)</name>
        <dbReference type="ChEBI" id="CHEBI:29035"/>
    </cofactor>
</comment>
<keyword evidence="29" id="KW-1185">Reference proteome</keyword>
<comment type="pathway">
    <text evidence="4 22">Cell wall biogenesis; peptidoglycan biosynthesis.</text>
</comment>
<dbReference type="InterPro" id="IPR011761">
    <property type="entry name" value="ATP-grasp"/>
</dbReference>
<evidence type="ECO:0000256" key="12">
    <source>
        <dbReference type="ARBA" id="ARBA00022842"/>
    </source>
</evidence>
<evidence type="ECO:0000313" key="28">
    <source>
        <dbReference type="EMBL" id="GGI06422.1"/>
    </source>
</evidence>
<feature type="binding site" evidence="25">
    <location>
        <position position="317"/>
    </location>
    <ligand>
        <name>Mg(2+)</name>
        <dbReference type="ChEBI" id="CHEBI:18420"/>
        <label>1</label>
    </ligand>
</feature>
<comment type="catalytic activity">
    <reaction evidence="17 22">
        <text>2 D-alanine + ATP = D-alanyl-D-alanine + ADP + phosphate + H(+)</text>
        <dbReference type="Rhea" id="RHEA:11224"/>
        <dbReference type="ChEBI" id="CHEBI:15378"/>
        <dbReference type="ChEBI" id="CHEBI:30616"/>
        <dbReference type="ChEBI" id="CHEBI:43474"/>
        <dbReference type="ChEBI" id="CHEBI:57416"/>
        <dbReference type="ChEBI" id="CHEBI:57822"/>
        <dbReference type="ChEBI" id="CHEBI:456216"/>
        <dbReference type="EC" id="6.3.2.4"/>
    </reaction>
</comment>
<feature type="binding site" evidence="24">
    <location>
        <begin position="186"/>
        <end position="188"/>
    </location>
    <ligand>
        <name>ATP</name>
        <dbReference type="ChEBI" id="CHEBI:30616"/>
    </ligand>
</feature>
<dbReference type="InterPro" id="IPR016185">
    <property type="entry name" value="PreATP-grasp_dom_sf"/>
</dbReference>
<sequence>MKRVLLLFGGRSSEHEVSCLSARSVLAAVDRERYEIVPVGITRDGRWTLTDGVVQPAAGRALPEVADAGPTVALVGGADGARLVEVDERDDTARVLGRIDVAFPVLHGPWGEDGTVQGLLATVGVPYVGADVTASSIGVDKGAMKAAFAARGLPQGPYVSVHRRRWSADPQLVAASLEDQLAYPWFVKPARQGSSIGIGRVADRDGLAAAFEEAYRYDDVAIVEQGFAAPRELEVGVLGNEELAVTAPGEIRPSHEFYDFEAKYLDESELVVPAEVPADVAERIDHLAREAYRAIGCAGMARVDFFLTDAGELLVNEINTIPGFTPNSMFPRLWDAQDLAYPQLVDRLLDLALERG</sequence>
<keyword evidence="7 22" id="KW-0963">Cytoplasm</keyword>
<dbReference type="InterPro" id="IPR000291">
    <property type="entry name" value="D-Ala_lig_Van_CS"/>
</dbReference>
<evidence type="ECO:0000313" key="29">
    <source>
        <dbReference type="Proteomes" id="UP000650511"/>
    </source>
</evidence>
<evidence type="ECO:0000256" key="25">
    <source>
        <dbReference type="PIRSR" id="PIRSR039102-3"/>
    </source>
</evidence>
<dbReference type="GO" id="GO:0005524">
    <property type="term" value="F:ATP binding"/>
    <property type="evidence" value="ECO:0007669"/>
    <property type="project" value="UniProtKB-UniRule"/>
</dbReference>
<evidence type="ECO:0000256" key="18">
    <source>
        <dbReference type="ARBA" id="ARBA00060592"/>
    </source>
</evidence>
<dbReference type="Pfam" id="PF07478">
    <property type="entry name" value="Dala_Dala_lig_C"/>
    <property type="match status" value="1"/>
</dbReference>
<dbReference type="SUPFAM" id="SSF56059">
    <property type="entry name" value="Glutathione synthetase ATP-binding domain-like"/>
    <property type="match status" value="1"/>
</dbReference>
<dbReference type="PROSITE" id="PS00843">
    <property type="entry name" value="DALA_DALA_LIGASE_1"/>
    <property type="match status" value="1"/>
</dbReference>
<dbReference type="EMBL" id="BMHA01000006">
    <property type="protein sequence ID" value="GGI06422.1"/>
    <property type="molecule type" value="Genomic_DNA"/>
</dbReference>
<feature type="active site" evidence="23">
    <location>
        <position position="14"/>
    </location>
</feature>
<evidence type="ECO:0000256" key="8">
    <source>
        <dbReference type="ARBA" id="ARBA00022598"/>
    </source>
</evidence>
<evidence type="ECO:0000256" key="7">
    <source>
        <dbReference type="ARBA" id="ARBA00022490"/>
    </source>
</evidence>
<evidence type="ECO:0000256" key="4">
    <source>
        <dbReference type="ARBA" id="ARBA00004752"/>
    </source>
</evidence>
<evidence type="ECO:0000256" key="3">
    <source>
        <dbReference type="ARBA" id="ARBA00004496"/>
    </source>
</evidence>
<feature type="binding site" evidence="24">
    <location>
        <begin position="316"/>
        <end position="317"/>
    </location>
    <ligand>
        <name>ATP</name>
        <dbReference type="ChEBI" id="CHEBI:30616"/>
    </ligand>
</feature>
<dbReference type="GO" id="GO:0046872">
    <property type="term" value="F:metal ion binding"/>
    <property type="evidence" value="ECO:0007669"/>
    <property type="project" value="UniProtKB-KW"/>
</dbReference>
<dbReference type="GO" id="GO:0005829">
    <property type="term" value="C:cytosol"/>
    <property type="evidence" value="ECO:0007669"/>
    <property type="project" value="TreeGrafter"/>
</dbReference>
<keyword evidence="13 22" id="KW-0133">Cell shape</keyword>
<comment type="cofactor">
    <cofactor evidence="25">
        <name>Mg(2+)</name>
        <dbReference type="ChEBI" id="CHEBI:18420"/>
    </cofactor>
    <cofactor evidence="25">
        <name>Mn(2+)</name>
        <dbReference type="ChEBI" id="CHEBI:29035"/>
    </cofactor>
    <text evidence="25">Binds 2 magnesium or manganese ions per subunit.</text>
</comment>
<reference evidence="28" key="2">
    <citation type="submission" date="2020-09" db="EMBL/GenBank/DDBJ databases">
        <authorList>
            <person name="Sun Q."/>
            <person name="Zhou Y."/>
        </authorList>
    </citation>
    <scope>NUCLEOTIDE SEQUENCE</scope>
    <source>
        <strain evidence="28">CGMCC 1.14988</strain>
    </source>
</reference>
<evidence type="ECO:0000256" key="20">
    <source>
        <dbReference type="ARBA" id="ARBA00076288"/>
    </source>
</evidence>
<feature type="binding site" evidence="25">
    <location>
        <position position="319"/>
    </location>
    <ligand>
        <name>Mg(2+)</name>
        <dbReference type="ChEBI" id="CHEBI:18420"/>
        <label>2</label>
    </ligand>
</feature>
<evidence type="ECO:0000256" key="9">
    <source>
        <dbReference type="ARBA" id="ARBA00022723"/>
    </source>
</evidence>
<dbReference type="GO" id="GO:0009252">
    <property type="term" value="P:peptidoglycan biosynthetic process"/>
    <property type="evidence" value="ECO:0007669"/>
    <property type="project" value="UniProtKB-UniRule"/>
</dbReference>
<dbReference type="GO" id="GO:0008360">
    <property type="term" value="P:regulation of cell shape"/>
    <property type="evidence" value="ECO:0007669"/>
    <property type="project" value="UniProtKB-KW"/>
</dbReference>
<keyword evidence="11 26" id="KW-0067">ATP-binding</keyword>
<dbReference type="PROSITE" id="PS00844">
    <property type="entry name" value="DALA_DALA_LIGASE_2"/>
    <property type="match status" value="1"/>
</dbReference>
<evidence type="ECO:0000256" key="19">
    <source>
        <dbReference type="ARBA" id="ARBA00068427"/>
    </source>
</evidence>
<feature type="binding site" evidence="24">
    <location>
        <position position="141"/>
    </location>
    <ligand>
        <name>ATP</name>
        <dbReference type="ChEBI" id="CHEBI:30616"/>
    </ligand>
</feature>